<sequence>MTNSSSVAAAASAAHSASDQRRTHFGSLIFCSTCGNLLDNPGDQDHIVCHACGDARAGTEFEGTETVSRSQDSAFPSRLRNKRSLVQGVGASTERVNARVEETCPRCGENEMTFYTMQMRSADEGQTVFYSCVKCGHGYSIKN</sequence>
<keyword evidence="9" id="KW-0539">Nucleus</keyword>
<evidence type="ECO:0000256" key="6">
    <source>
        <dbReference type="ARBA" id="ARBA00022771"/>
    </source>
</evidence>
<dbReference type="InterPro" id="IPR034004">
    <property type="entry name" value="Zn_ribbon_RPA12_C"/>
</dbReference>
<keyword evidence="6 10" id="KW-0863">Zinc-finger</keyword>
<dbReference type="GO" id="GO:0003899">
    <property type="term" value="F:DNA-directed RNA polymerase activity"/>
    <property type="evidence" value="ECO:0007669"/>
    <property type="project" value="InterPro"/>
</dbReference>
<dbReference type="CDD" id="cd10507">
    <property type="entry name" value="Zn-ribbon_RPA12"/>
    <property type="match status" value="1"/>
</dbReference>
<evidence type="ECO:0000313" key="13">
    <source>
        <dbReference type="Proteomes" id="UP001149813"/>
    </source>
</evidence>
<evidence type="ECO:0000256" key="5">
    <source>
        <dbReference type="ARBA" id="ARBA00022723"/>
    </source>
</evidence>
<dbReference type="Pfam" id="PF01096">
    <property type="entry name" value="Zn_ribbon_TFIIS"/>
    <property type="match status" value="1"/>
</dbReference>
<name>A0A9W8CSC8_9FUNG</name>
<dbReference type="SMART" id="SM00440">
    <property type="entry name" value="ZnF_C2C2"/>
    <property type="match status" value="1"/>
</dbReference>
<accession>A0A9W8CSC8</accession>
<dbReference type="SUPFAM" id="SSF57783">
    <property type="entry name" value="Zinc beta-ribbon"/>
    <property type="match status" value="1"/>
</dbReference>
<keyword evidence="4 12" id="KW-0240">DNA-directed RNA polymerase</keyword>
<dbReference type="Proteomes" id="UP001149813">
    <property type="component" value="Unassembled WGS sequence"/>
</dbReference>
<comment type="caution">
    <text evidence="12">The sequence shown here is derived from an EMBL/GenBank/DDBJ whole genome shotgun (WGS) entry which is preliminary data.</text>
</comment>
<evidence type="ECO:0000256" key="4">
    <source>
        <dbReference type="ARBA" id="ARBA00022478"/>
    </source>
</evidence>
<evidence type="ECO:0000256" key="2">
    <source>
        <dbReference type="ARBA" id="ARBA00008925"/>
    </source>
</evidence>
<dbReference type="AlphaFoldDB" id="A0A9W8CSC8"/>
<keyword evidence="13" id="KW-1185">Reference proteome</keyword>
<comment type="subcellular location">
    <subcellularLocation>
        <location evidence="1">Nucleus</location>
        <location evidence="1">Nucleolus</location>
    </subcellularLocation>
</comment>
<evidence type="ECO:0000256" key="8">
    <source>
        <dbReference type="ARBA" id="ARBA00023163"/>
    </source>
</evidence>
<evidence type="ECO:0000256" key="9">
    <source>
        <dbReference type="ARBA" id="ARBA00023242"/>
    </source>
</evidence>
<dbReference type="GO" id="GO:0005736">
    <property type="term" value="C:RNA polymerase I complex"/>
    <property type="evidence" value="ECO:0007669"/>
    <property type="project" value="TreeGrafter"/>
</dbReference>
<evidence type="ECO:0000256" key="3">
    <source>
        <dbReference type="ARBA" id="ARBA00018784"/>
    </source>
</evidence>
<keyword evidence="8" id="KW-0804">Transcription</keyword>
<evidence type="ECO:0000259" key="11">
    <source>
        <dbReference type="PROSITE" id="PS51133"/>
    </source>
</evidence>
<dbReference type="InterPro" id="IPR012164">
    <property type="entry name" value="Rpa12/Rpb9/Rpc10/TFS"/>
</dbReference>
<dbReference type="InterPro" id="IPR019761">
    <property type="entry name" value="DNA-dir_RNA_pol-M_15_CS"/>
</dbReference>
<evidence type="ECO:0000256" key="1">
    <source>
        <dbReference type="ARBA" id="ARBA00004604"/>
    </source>
</evidence>
<dbReference type="GO" id="GO:0003676">
    <property type="term" value="F:nucleic acid binding"/>
    <property type="evidence" value="ECO:0007669"/>
    <property type="project" value="InterPro"/>
</dbReference>
<dbReference type="PROSITE" id="PS01030">
    <property type="entry name" value="RNA_POL_M_15KD"/>
    <property type="match status" value="1"/>
</dbReference>
<comment type="similarity">
    <text evidence="2">Belongs to the archaeal RpoM/eukaryotic RPA12/RPB9/RPC11 RNA polymerase family.</text>
</comment>
<dbReference type="PANTHER" id="PTHR11239:SF14">
    <property type="entry name" value="DNA-DIRECTED RNA POLYMERASE I SUBUNIT RPA12"/>
    <property type="match status" value="1"/>
</dbReference>
<evidence type="ECO:0000313" key="12">
    <source>
        <dbReference type="EMBL" id="KAJ1723774.1"/>
    </source>
</evidence>
<dbReference type="GO" id="GO:0008270">
    <property type="term" value="F:zinc ion binding"/>
    <property type="evidence" value="ECO:0007669"/>
    <property type="project" value="UniProtKB-KW"/>
</dbReference>
<proteinExistence type="inferred from homology"/>
<dbReference type="Gene3D" id="2.20.25.10">
    <property type="match status" value="1"/>
</dbReference>
<keyword evidence="5" id="KW-0479">Metal-binding</keyword>
<evidence type="ECO:0000256" key="7">
    <source>
        <dbReference type="ARBA" id="ARBA00022833"/>
    </source>
</evidence>
<dbReference type="PROSITE" id="PS51133">
    <property type="entry name" value="ZF_TFIIS_2"/>
    <property type="match status" value="1"/>
</dbReference>
<reference evidence="12" key="1">
    <citation type="submission" date="2022-07" db="EMBL/GenBank/DDBJ databases">
        <title>Phylogenomic reconstructions and comparative analyses of Kickxellomycotina fungi.</title>
        <authorList>
            <person name="Reynolds N.K."/>
            <person name="Stajich J.E."/>
            <person name="Barry K."/>
            <person name="Grigoriev I.V."/>
            <person name="Crous P."/>
            <person name="Smith M.E."/>
        </authorList>
    </citation>
    <scope>NUCLEOTIDE SEQUENCE</scope>
    <source>
        <strain evidence="12">NBRC 32514</strain>
    </source>
</reference>
<gene>
    <name evidence="12" type="primary">RPA12</name>
    <name evidence="12" type="ORF">LPJ53_001891</name>
</gene>
<dbReference type="PANTHER" id="PTHR11239">
    <property type="entry name" value="DNA-DIRECTED RNA POLYMERASE"/>
    <property type="match status" value="1"/>
</dbReference>
<organism evidence="12 13">
    <name type="scientific">Coemansia erecta</name>
    <dbReference type="NCBI Taxonomy" id="147472"/>
    <lineage>
        <taxon>Eukaryota</taxon>
        <taxon>Fungi</taxon>
        <taxon>Fungi incertae sedis</taxon>
        <taxon>Zoopagomycota</taxon>
        <taxon>Kickxellomycotina</taxon>
        <taxon>Kickxellomycetes</taxon>
        <taxon>Kickxellales</taxon>
        <taxon>Kickxellaceae</taxon>
        <taxon>Coemansia</taxon>
    </lineage>
</organism>
<dbReference type="InterPro" id="IPR001222">
    <property type="entry name" value="Znf_TFIIS"/>
</dbReference>
<evidence type="ECO:0000256" key="10">
    <source>
        <dbReference type="PROSITE-ProRule" id="PRU00472"/>
    </source>
</evidence>
<dbReference type="OrthoDB" id="10056816at2759"/>
<dbReference type="EMBL" id="JANBOJ010000053">
    <property type="protein sequence ID" value="KAJ1723774.1"/>
    <property type="molecule type" value="Genomic_DNA"/>
</dbReference>
<protein>
    <recommendedName>
        <fullName evidence="3">DNA-directed RNA polymerase I subunit RPA12</fullName>
    </recommendedName>
</protein>
<dbReference type="GO" id="GO:0006363">
    <property type="term" value="P:termination of RNA polymerase I transcription"/>
    <property type="evidence" value="ECO:0007669"/>
    <property type="project" value="TreeGrafter"/>
</dbReference>
<feature type="domain" description="TFIIS-type" evidence="11">
    <location>
        <begin position="100"/>
        <end position="140"/>
    </location>
</feature>
<keyword evidence="7" id="KW-0862">Zinc</keyword>